<dbReference type="InterPro" id="IPR035905">
    <property type="entry name" value="Barstar-like_sf"/>
</dbReference>
<dbReference type="EMBL" id="JBITYG010000007">
    <property type="protein sequence ID" value="MFI9103748.1"/>
    <property type="molecule type" value="Genomic_DNA"/>
</dbReference>
<evidence type="ECO:0000259" key="2">
    <source>
        <dbReference type="Pfam" id="PF01337"/>
    </source>
</evidence>
<comment type="similarity">
    <text evidence="1">Belongs to the barstar family.</text>
</comment>
<dbReference type="Pfam" id="PF01337">
    <property type="entry name" value="Barstar"/>
    <property type="match status" value="1"/>
</dbReference>
<reference evidence="3 4" key="1">
    <citation type="submission" date="2024-10" db="EMBL/GenBank/DDBJ databases">
        <title>The Natural Products Discovery Center: Release of the First 8490 Sequenced Strains for Exploring Actinobacteria Biosynthetic Diversity.</title>
        <authorList>
            <person name="Kalkreuter E."/>
            <person name="Kautsar S.A."/>
            <person name="Yang D."/>
            <person name="Bader C.D."/>
            <person name="Teijaro C.N."/>
            <person name="Fluegel L."/>
            <person name="Davis C.M."/>
            <person name="Simpson J.R."/>
            <person name="Lauterbach L."/>
            <person name="Steele A.D."/>
            <person name="Gui C."/>
            <person name="Meng S."/>
            <person name="Li G."/>
            <person name="Viehrig K."/>
            <person name="Ye F."/>
            <person name="Su P."/>
            <person name="Kiefer A.F."/>
            <person name="Nichols A."/>
            <person name="Cepeda A.J."/>
            <person name="Yan W."/>
            <person name="Fan B."/>
            <person name="Jiang Y."/>
            <person name="Adhikari A."/>
            <person name="Zheng C.-J."/>
            <person name="Schuster L."/>
            <person name="Cowan T.M."/>
            <person name="Smanski M.J."/>
            <person name="Chevrette M.G."/>
            <person name="De Carvalho L.P.S."/>
            <person name="Shen B."/>
        </authorList>
    </citation>
    <scope>NUCLEOTIDE SEQUENCE [LARGE SCALE GENOMIC DNA]</scope>
    <source>
        <strain evidence="3 4">NPDC053399</strain>
    </source>
</reference>
<comment type="caution">
    <text evidence="3">The sequence shown here is derived from an EMBL/GenBank/DDBJ whole genome shotgun (WGS) entry which is preliminary data.</text>
</comment>
<dbReference type="RefSeq" id="WP_399653205.1">
    <property type="nucleotide sequence ID" value="NZ_JBITYG010000007.1"/>
</dbReference>
<gene>
    <name evidence="3" type="ORF">ACIGXA_24810</name>
</gene>
<feature type="domain" description="Barstar (barnase inhibitor)" evidence="2">
    <location>
        <begin position="55"/>
        <end position="137"/>
    </location>
</feature>
<dbReference type="Gene3D" id="3.30.370.10">
    <property type="entry name" value="Barstar-like"/>
    <property type="match status" value="1"/>
</dbReference>
<keyword evidence="4" id="KW-1185">Reference proteome</keyword>
<protein>
    <submittedName>
        <fullName evidence="3">Barstar family protein</fullName>
    </submittedName>
</protein>
<evidence type="ECO:0000256" key="1">
    <source>
        <dbReference type="ARBA" id="ARBA00006845"/>
    </source>
</evidence>
<evidence type="ECO:0000313" key="4">
    <source>
        <dbReference type="Proteomes" id="UP001614394"/>
    </source>
</evidence>
<accession>A0ABW8CBE2</accession>
<dbReference type="Proteomes" id="UP001614394">
    <property type="component" value="Unassembled WGS sequence"/>
</dbReference>
<sequence>MTEVALPFFDARSSVVHNRHRIDIDLLENGHVHRFMTRAALDAVVERIRLLGYLIHEISADTWHDERAMHRDLAAHLEFPNYYGHNLDAFNDVLRDIAVFSYGSDPSTTGTVLVLTDFDTFRVQYPQTAQTLLDMFAVQAHVALLGLHPMLCLVESTHVFEPVGATELDSA</sequence>
<evidence type="ECO:0000313" key="3">
    <source>
        <dbReference type="EMBL" id="MFI9103748.1"/>
    </source>
</evidence>
<dbReference type="InterPro" id="IPR000468">
    <property type="entry name" value="Barstar"/>
</dbReference>
<dbReference type="SUPFAM" id="SSF52038">
    <property type="entry name" value="Barstar-related"/>
    <property type="match status" value="1"/>
</dbReference>
<proteinExistence type="inferred from homology"/>
<name>A0ABW8CBE2_9ACTN</name>
<organism evidence="3 4">
    <name type="scientific">Streptomyces fildesensis</name>
    <dbReference type="NCBI Taxonomy" id="375757"/>
    <lineage>
        <taxon>Bacteria</taxon>
        <taxon>Bacillati</taxon>
        <taxon>Actinomycetota</taxon>
        <taxon>Actinomycetes</taxon>
        <taxon>Kitasatosporales</taxon>
        <taxon>Streptomycetaceae</taxon>
        <taxon>Streptomyces</taxon>
    </lineage>
</organism>